<proteinExistence type="predicted"/>
<dbReference type="Proteomes" id="UP000093412">
    <property type="component" value="Unassembled WGS sequence"/>
</dbReference>
<comment type="caution">
    <text evidence="1">The sequence shown here is derived from an EMBL/GenBank/DDBJ whole genome shotgun (WGS) entry which is preliminary data.</text>
</comment>
<reference evidence="1 2" key="1">
    <citation type="submission" date="2016-06" db="EMBL/GenBank/DDBJ databases">
        <title>Genome sequence of Oerskovia enterophila DSM 43852.</title>
        <authorList>
            <person name="Poehlein A."/>
            <person name="Jag V."/>
            <person name="Bengelsdorf F.R."/>
            <person name="Daniel R."/>
            <person name="Duerre P."/>
        </authorList>
    </citation>
    <scope>NUCLEOTIDE SEQUENCE [LARGE SCALE GENOMIC DNA]</scope>
    <source>
        <strain evidence="1 2">DSM 43852</strain>
    </source>
</reference>
<protein>
    <submittedName>
        <fullName evidence="1">Uncharacterized protein</fullName>
    </submittedName>
</protein>
<dbReference type="EMBL" id="MAQA01000111">
    <property type="protein sequence ID" value="OCI29222.1"/>
    <property type="molecule type" value="Genomic_DNA"/>
</dbReference>
<accession>A0ABX2XY37</accession>
<evidence type="ECO:0000313" key="1">
    <source>
        <dbReference type="EMBL" id="OCI29222.1"/>
    </source>
</evidence>
<evidence type="ECO:0000313" key="2">
    <source>
        <dbReference type="Proteomes" id="UP000093412"/>
    </source>
</evidence>
<name>A0ABX2XY37_9CELL</name>
<sequence>MPGAVGTWNVVWNSRTMSLVDAGAWVVSVMPAPMRRRASERTYAPEYSISPVGHTTRAIPAPARKRVQFGQGSSVT</sequence>
<organism evidence="1 2">
    <name type="scientific">Oerskovia enterophila</name>
    <dbReference type="NCBI Taxonomy" id="43678"/>
    <lineage>
        <taxon>Bacteria</taxon>
        <taxon>Bacillati</taxon>
        <taxon>Actinomycetota</taxon>
        <taxon>Actinomycetes</taxon>
        <taxon>Micrococcales</taxon>
        <taxon>Cellulomonadaceae</taxon>
        <taxon>Oerskovia</taxon>
    </lineage>
</organism>
<keyword evidence="2" id="KW-1185">Reference proteome</keyword>
<gene>
    <name evidence="1" type="ORF">OERS_41010</name>
</gene>